<name>A0A7W7T413_9PSEU</name>
<evidence type="ECO:0000313" key="3">
    <source>
        <dbReference type="EMBL" id="MBB4966142.1"/>
    </source>
</evidence>
<keyword evidence="4" id="KW-1185">Reference proteome</keyword>
<organism evidence="3 4">
    <name type="scientific">Saccharothrix violaceirubra</name>
    <dbReference type="NCBI Taxonomy" id="413306"/>
    <lineage>
        <taxon>Bacteria</taxon>
        <taxon>Bacillati</taxon>
        <taxon>Actinomycetota</taxon>
        <taxon>Actinomycetes</taxon>
        <taxon>Pseudonocardiales</taxon>
        <taxon>Pseudonocardiaceae</taxon>
        <taxon>Saccharothrix</taxon>
    </lineage>
</organism>
<sequence>MIYVLVALVLALAFAGWKGLRRVPPGHVGLVEKTVGLSRKPGDDPRVSHLGSRGLQAAVLRGNTTTWLPTFAYRVRIVPMVTVPNGTIGAVVAKAGRSRELGEAFAGYVRCDSFQDGVSFLREGGVIGRQQQPLTGGTYSINTDLFDVLTVDSPEEDLAREELTANTLREVSLAIGETGVVVTHVGASPVPGELGPPVAGHADFQRPWDFLAGGGRIGVQRAILSGGGRYAINPWFAKVVKVPTRVLKLEWNAEPKAESNFDASLDQVTLEVQGHTVWLDMEQNVEILPEAAPRLVQRHGAQGEDGRESVQHFVGKDLASTVTGYFRRISPHYRIQQFITEYDAVCNELAAEVSQALAPLGVRAESTTLGNWRCDDDEINAIRRKIAHQQELAKLEQERLVELKAMLAGEEVRTKIDLQRVKVDEARRKLDLIKLTTMVELLGPHNVALERMLAQWVKANVPQFVGGGDTGMAQALLQAMPFSQAKDMLLAMTNGAQPPLPDTPDRPELAAHGSTDDLDPTSPGADDLRLDDFDE</sequence>
<dbReference type="Proteomes" id="UP000542674">
    <property type="component" value="Unassembled WGS sequence"/>
</dbReference>
<evidence type="ECO:0000313" key="4">
    <source>
        <dbReference type="Proteomes" id="UP000542674"/>
    </source>
</evidence>
<feature type="compositionally biased region" description="Basic and acidic residues" evidence="1">
    <location>
        <begin position="526"/>
        <end position="535"/>
    </location>
</feature>
<gene>
    <name evidence="3" type="ORF">F4559_003501</name>
</gene>
<dbReference type="RefSeq" id="WP_184669985.1">
    <property type="nucleotide sequence ID" value="NZ_BAABAI010000005.1"/>
</dbReference>
<dbReference type="EMBL" id="JACHJS010000001">
    <property type="protein sequence ID" value="MBB4966142.1"/>
    <property type="molecule type" value="Genomic_DNA"/>
</dbReference>
<feature type="domain" description="Band 7" evidence="2">
    <location>
        <begin position="221"/>
        <end position="397"/>
    </location>
</feature>
<comment type="caution">
    <text evidence="3">The sequence shown here is derived from an EMBL/GenBank/DDBJ whole genome shotgun (WGS) entry which is preliminary data.</text>
</comment>
<evidence type="ECO:0000256" key="1">
    <source>
        <dbReference type="SAM" id="MobiDB-lite"/>
    </source>
</evidence>
<dbReference type="Pfam" id="PF01145">
    <property type="entry name" value="Band_7"/>
    <property type="match status" value="1"/>
</dbReference>
<feature type="region of interest" description="Disordered" evidence="1">
    <location>
        <begin position="493"/>
        <end position="535"/>
    </location>
</feature>
<dbReference type="AlphaFoldDB" id="A0A7W7T413"/>
<evidence type="ECO:0000259" key="2">
    <source>
        <dbReference type="Pfam" id="PF01145"/>
    </source>
</evidence>
<reference evidence="3 4" key="1">
    <citation type="submission" date="2020-08" db="EMBL/GenBank/DDBJ databases">
        <title>Sequencing the genomes of 1000 actinobacteria strains.</title>
        <authorList>
            <person name="Klenk H.-P."/>
        </authorList>
    </citation>
    <scope>NUCLEOTIDE SEQUENCE [LARGE SCALE GENOMIC DNA]</scope>
    <source>
        <strain evidence="3 4">DSM 45084</strain>
    </source>
</reference>
<proteinExistence type="predicted"/>
<protein>
    <recommendedName>
        <fullName evidence="2">Band 7 domain-containing protein</fullName>
    </recommendedName>
</protein>
<dbReference type="InterPro" id="IPR001107">
    <property type="entry name" value="Band_7"/>
</dbReference>
<accession>A0A7W7T413</accession>